<evidence type="ECO:0000313" key="2">
    <source>
        <dbReference type="EMBL" id="PYE53261.1"/>
    </source>
</evidence>
<feature type="compositionally biased region" description="Gly residues" evidence="1">
    <location>
        <begin position="186"/>
        <end position="195"/>
    </location>
</feature>
<accession>A0A318SAI5</accession>
<proteinExistence type="predicted"/>
<dbReference type="AlphaFoldDB" id="A0A318SAI5"/>
<evidence type="ECO:0000256" key="1">
    <source>
        <dbReference type="SAM" id="MobiDB-lite"/>
    </source>
</evidence>
<dbReference type="RefSeq" id="WP_211317920.1">
    <property type="nucleotide sequence ID" value="NZ_QJSX01000009.1"/>
</dbReference>
<dbReference type="EMBL" id="QJSX01000009">
    <property type="protein sequence ID" value="PYE53261.1"/>
    <property type="molecule type" value="Genomic_DNA"/>
</dbReference>
<keyword evidence="3" id="KW-1185">Reference proteome</keyword>
<evidence type="ECO:0000313" key="3">
    <source>
        <dbReference type="Proteomes" id="UP000248326"/>
    </source>
</evidence>
<protein>
    <submittedName>
        <fullName evidence="2">Uncharacterized protein</fullName>
    </submittedName>
</protein>
<sequence>MKDLVQQLLFMAMTDATGGARGGDNLDGVDANDETDAMSGGDATSEDGDIPGVADEPDTEYDDPDADSDATSSEGGDDQPYPGYVPDDVVAAPGQIDENEIDNQRMGEAAMRDLGIDPKMREEMLDNAVAYGLDVEPTNVNDERAFDDGLPGSWSDFSAVTEDAPEGTTRLADPNDDAGGDVKGPRVGGAGGFDGGPARTTPLPGSDDE</sequence>
<feature type="region of interest" description="Disordered" evidence="1">
    <location>
        <begin position="142"/>
        <end position="209"/>
    </location>
</feature>
<reference evidence="2 3" key="1">
    <citation type="submission" date="2018-06" db="EMBL/GenBank/DDBJ databases">
        <title>Genomic Encyclopedia of Type Strains, Phase IV (KMG-IV): sequencing the most valuable type-strain genomes for metagenomic binning, comparative biology and taxonomic classification.</title>
        <authorList>
            <person name="Goeker M."/>
        </authorList>
    </citation>
    <scope>NUCLEOTIDE SEQUENCE [LARGE SCALE GENOMIC DNA]</scope>
    <source>
        <strain evidence="2 3">DSM 18048</strain>
    </source>
</reference>
<gene>
    <name evidence="2" type="ORF">DES52_10933</name>
</gene>
<name>A0A318SAI5_9DEIO</name>
<comment type="caution">
    <text evidence="2">The sequence shown here is derived from an EMBL/GenBank/DDBJ whole genome shotgun (WGS) entry which is preliminary data.</text>
</comment>
<organism evidence="2 3">
    <name type="scientific">Deinococcus yavapaiensis KR-236</name>
    <dbReference type="NCBI Taxonomy" id="694435"/>
    <lineage>
        <taxon>Bacteria</taxon>
        <taxon>Thermotogati</taxon>
        <taxon>Deinococcota</taxon>
        <taxon>Deinococci</taxon>
        <taxon>Deinococcales</taxon>
        <taxon>Deinococcaceae</taxon>
        <taxon>Deinococcus</taxon>
    </lineage>
</organism>
<feature type="region of interest" description="Disordered" evidence="1">
    <location>
        <begin position="15"/>
        <end position="93"/>
    </location>
</feature>
<dbReference type="Proteomes" id="UP000248326">
    <property type="component" value="Unassembled WGS sequence"/>
</dbReference>
<feature type="compositionally biased region" description="Acidic residues" evidence="1">
    <location>
        <begin position="44"/>
        <end position="68"/>
    </location>
</feature>